<organism evidence="1 2">
    <name type="scientific">Lactuca saligna</name>
    <name type="common">Willowleaf lettuce</name>
    <dbReference type="NCBI Taxonomy" id="75948"/>
    <lineage>
        <taxon>Eukaryota</taxon>
        <taxon>Viridiplantae</taxon>
        <taxon>Streptophyta</taxon>
        <taxon>Embryophyta</taxon>
        <taxon>Tracheophyta</taxon>
        <taxon>Spermatophyta</taxon>
        <taxon>Magnoliopsida</taxon>
        <taxon>eudicotyledons</taxon>
        <taxon>Gunneridae</taxon>
        <taxon>Pentapetalae</taxon>
        <taxon>asterids</taxon>
        <taxon>campanulids</taxon>
        <taxon>Asterales</taxon>
        <taxon>Asteraceae</taxon>
        <taxon>Cichorioideae</taxon>
        <taxon>Cichorieae</taxon>
        <taxon>Lactucinae</taxon>
        <taxon>Lactuca</taxon>
    </lineage>
</organism>
<evidence type="ECO:0000313" key="2">
    <source>
        <dbReference type="Proteomes" id="UP001177003"/>
    </source>
</evidence>
<dbReference type="Proteomes" id="UP001177003">
    <property type="component" value="Chromosome 8"/>
</dbReference>
<sequence>MTKEHQENLDNANKTVSDSNAICREATKKVRKLIYEAQTFMKSLQTFAESSTSKANEAIVALHTSLQKEKEVLVQVRTDLQKDYIEFLTSISSEIDKLHEDMELERRIMYELSTKITKVQVQAAKLAQANKEIKEIHFERAVIMSCVGDVNAFLSSLLYTQDPILPISIRRHLARNFLPALAMLNRIEGVF</sequence>
<name>A0AA35ZXX0_LACSI</name>
<keyword evidence="2" id="KW-1185">Reference proteome</keyword>
<protein>
    <submittedName>
        <fullName evidence="1">Uncharacterized protein</fullName>
    </submittedName>
</protein>
<dbReference type="EMBL" id="OX465084">
    <property type="protein sequence ID" value="CAI9299677.1"/>
    <property type="molecule type" value="Genomic_DNA"/>
</dbReference>
<gene>
    <name evidence="1" type="ORF">LSALG_LOCUS38371</name>
</gene>
<accession>A0AA35ZXX0</accession>
<proteinExistence type="predicted"/>
<reference evidence="1" key="1">
    <citation type="submission" date="2023-04" db="EMBL/GenBank/DDBJ databases">
        <authorList>
            <person name="Vijverberg K."/>
            <person name="Xiong W."/>
            <person name="Schranz E."/>
        </authorList>
    </citation>
    <scope>NUCLEOTIDE SEQUENCE</scope>
</reference>
<evidence type="ECO:0000313" key="1">
    <source>
        <dbReference type="EMBL" id="CAI9299677.1"/>
    </source>
</evidence>
<dbReference type="AlphaFoldDB" id="A0AA35ZXX0"/>